<dbReference type="RefSeq" id="WP_094424816.1">
    <property type="nucleotide sequence ID" value="NZ_CP019985.1"/>
</dbReference>
<proteinExistence type="predicted"/>
<organism evidence="1 2">
    <name type="scientific">Shouchella clausii</name>
    <name type="common">Alkalihalobacillus clausii</name>
    <dbReference type="NCBI Taxonomy" id="79880"/>
    <lineage>
        <taxon>Bacteria</taxon>
        <taxon>Bacillati</taxon>
        <taxon>Bacillota</taxon>
        <taxon>Bacilli</taxon>
        <taxon>Bacillales</taxon>
        <taxon>Bacillaceae</taxon>
        <taxon>Shouchella</taxon>
    </lineage>
</organism>
<dbReference type="Proteomes" id="UP000216133">
    <property type="component" value="Unassembled WGS sequence"/>
</dbReference>
<reference evidence="1 2" key="1">
    <citation type="submission" date="2017-07" db="EMBL/GenBank/DDBJ databases">
        <title>Isolation and whole genome analysis of endospore-forming bacteria from heroin.</title>
        <authorList>
            <person name="Kalinowski J."/>
            <person name="Ahrens B."/>
            <person name="Al-Dilaimi A."/>
            <person name="Winkler A."/>
            <person name="Wibberg D."/>
            <person name="Schleenbecker U."/>
            <person name="Ruckert C."/>
            <person name="Wolfel R."/>
            <person name="Grass G."/>
        </authorList>
    </citation>
    <scope>NUCLEOTIDE SEQUENCE [LARGE SCALE GENOMIC DNA]</scope>
    <source>
        <strain evidence="1 2">7523-2</strain>
    </source>
</reference>
<comment type="caution">
    <text evidence="1">The sequence shown here is derived from an EMBL/GenBank/DDBJ whole genome shotgun (WGS) entry which is preliminary data.</text>
</comment>
<evidence type="ECO:0000313" key="1">
    <source>
        <dbReference type="EMBL" id="PAF26920.1"/>
    </source>
</evidence>
<dbReference type="EMBL" id="NPBS01000026">
    <property type="protein sequence ID" value="PAF26920.1"/>
    <property type="molecule type" value="Genomic_DNA"/>
</dbReference>
<name>A0A268S349_SHOCL</name>
<protein>
    <submittedName>
        <fullName evidence="1">Uncharacterized protein</fullName>
    </submittedName>
</protein>
<sequence length="86" mass="10392">MVKPLSYRSQVKNFLDKHIQEQRRYRFVVDDCLHMIDSAFIINEIIDASDDEIDVLHEVFEQLEPNEESIHDYLEYMAQLYVKTNR</sequence>
<accession>A0A268S349</accession>
<dbReference type="AlphaFoldDB" id="A0A268S349"/>
<dbReference type="GeneID" id="86928092"/>
<evidence type="ECO:0000313" key="2">
    <source>
        <dbReference type="Proteomes" id="UP000216133"/>
    </source>
</evidence>
<gene>
    <name evidence="1" type="ORF">CHH61_06135</name>
</gene>